<dbReference type="AlphaFoldDB" id="A0A8K0SLG4"/>
<name>A0A8K0SLG4_9HYPO</name>
<evidence type="ECO:0000313" key="1">
    <source>
        <dbReference type="EMBL" id="KAH7308892.1"/>
    </source>
</evidence>
<dbReference type="Proteomes" id="UP000813444">
    <property type="component" value="Unassembled WGS sequence"/>
</dbReference>
<protein>
    <submittedName>
        <fullName evidence="1">Uncharacterized protein</fullName>
    </submittedName>
</protein>
<reference evidence="1" key="1">
    <citation type="journal article" date="2021" name="Nat. Commun.">
        <title>Genetic determinants of endophytism in the Arabidopsis root mycobiome.</title>
        <authorList>
            <person name="Mesny F."/>
            <person name="Miyauchi S."/>
            <person name="Thiergart T."/>
            <person name="Pickel B."/>
            <person name="Atanasova L."/>
            <person name="Karlsson M."/>
            <person name="Huettel B."/>
            <person name="Barry K.W."/>
            <person name="Haridas S."/>
            <person name="Chen C."/>
            <person name="Bauer D."/>
            <person name="Andreopoulos W."/>
            <person name="Pangilinan J."/>
            <person name="LaButti K."/>
            <person name="Riley R."/>
            <person name="Lipzen A."/>
            <person name="Clum A."/>
            <person name="Drula E."/>
            <person name="Henrissat B."/>
            <person name="Kohler A."/>
            <person name="Grigoriev I.V."/>
            <person name="Martin F.M."/>
            <person name="Hacquard S."/>
        </authorList>
    </citation>
    <scope>NUCLEOTIDE SEQUENCE</scope>
    <source>
        <strain evidence="1">MPI-CAGE-CH-0235</strain>
    </source>
</reference>
<sequence>MGTNRNVNRGDLGSALCFRSFSSSSEGGKKFSGFQWNYFSSLPEGPLRSRAEGFLASVNWNALKEYAADKRNGINCSLRPDIGLGGNHMVRIIEFTDGIQWAARLRLPALAESSSLSNLKTRDCEFHTISLLRHGIQGPIDGNDVIIAVRVRD</sequence>
<dbReference type="OrthoDB" id="10003767at2759"/>
<dbReference type="EMBL" id="JAGPNK010000014">
    <property type="protein sequence ID" value="KAH7308892.1"/>
    <property type="molecule type" value="Genomic_DNA"/>
</dbReference>
<accession>A0A8K0SLG4</accession>
<evidence type="ECO:0000313" key="2">
    <source>
        <dbReference type="Proteomes" id="UP000813444"/>
    </source>
</evidence>
<organism evidence="1 2">
    <name type="scientific">Stachybotrys elegans</name>
    <dbReference type="NCBI Taxonomy" id="80388"/>
    <lineage>
        <taxon>Eukaryota</taxon>
        <taxon>Fungi</taxon>
        <taxon>Dikarya</taxon>
        <taxon>Ascomycota</taxon>
        <taxon>Pezizomycotina</taxon>
        <taxon>Sordariomycetes</taxon>
        <taxon>Hypocreomycetidae</taxon>
        <taxon>Hypocreales</taxon>
        <taxon>Stachybotryaceae</taxon>
        <taxon>Stachybotrys</taxon>
    </lineage>
</organism>
<keyword evidence="2" id="KW-1185">Reference proteome</keyword>
<gene>
    <name evidence="1" type="ORF">B0I35DRAFT_440937</name>
</gene>
<proteinExistence type="predicted"/>
<comment type="caution">
    <text evidence="1">The sequence shown here is derived from an EMBL/GenBank/DDBJ whole genome shotgun (WGS) entry which is preliminary data.</text>
</comment>